<name>A0A893DCJ0_9EUKA</name>
<dbReference type="GO" id="GO:0016829">
    <property type="term" value="F:lyase activity"/>
    <property type="evidence" value="ECO:0007669"/>
    <property type="project" value="UniProtKB-KW"/>
</dbReference>
<dbReference type="InterPro" id="IPR032523">
    <property type="entry name" value="CcmF_C"/>
</dbReference>
<gene>
    <name evidence="6" type="primary">ccmF</name>
</gene>
<dbReference type="PANTHER" id="PTHR43653:SF4">
    <property type="entry name" value="CYTOCHROME C BIOGENESIS CCMF N-TERMINAL-LIKE MITOCHONDRIAL PROTEIN 1-RELATED"/>
    <property type="match status" value="1"/>
</dbReference>
<feature type="transmembrane region" description="Helical" evidence="3">
    <location>
        <begin position="421"/>
        <end position="442"/>
    </location>
</feature>
<protein>
    <submittedName>
        <fullName evidence="6">Heme lyase</fullName>
    </submittedName>
</protein>
<keyword evidence="3" id="KW-0472">Membrane</keyword>
<keyword evidence="3" id="KW-0812">Transmembrane</keyword>
<organism evidence="6">
    <name type="scientific">Imasa heleensis</name>
    <dbReference type="NCBI Taxonomy" id="2772037"/>
    <lineage>
        <taxon>Eukaryota</taxon>
        <taxon>Malawimonadida</taxon>
        <taxon>Imasidae</taxon>
        <taxon>Imasa</taxon>
    </lineage>
</organism>
<feature type="transmembrane region" description="Helical" evidence="3">
    <location>
        <begin position="261"/>
        <end position="278"/>
    </location>
</feature>
<sequence>MSLILGHYGLLITLITSLLCFIFYKSDITHKYGGYISFVLFTLTFILYAYSSISCDPSYLSLSNSISSQMPYIYRVGSIWSNHEGSIMLWSYIIQLYAFYLKVSVNIPEFQRTIVLRWIYLILFFFLFYTYFSSNPFLSIYTGQLIDKELNPVLQDPVLIIHPPIIYFGYLGSTLIYSYTLSYLYFNDDKILIELRFIAKYCLSILTLGIVLGSWWAYHELGWGGWWFWDPVENISLLPWFCYVMILHNKPSNDRSIKPRWLLLASFFSFLFSCYGTFFVRSGLIVSVHSFTQGSSRVVVMLLSIILFFMLFSHYYIKDKRKNQSQMIPTVYASNLIILMSLILIFMGTVLPPVYMYMYEKEISIGSVFFDNLANIITLPLLLFILLSLTEIKKEFIKIICHFLVSIIIINFYISRFSLEIGILNQVILITSISIITIHGMHIINRRVNYKRDLAHLSIVLIVIGASLSSQLECEFILSLYPGEKLVFNDMNLFFRDLNTLDTYRFKANYADLLINFKETSAITFPERRFYLQNSNIISKSVILSGLTSDIYLLLGEGNYSDGWYVRILLKPFISFIWLGSLLLAISLLMTNSRKVTSTYNEIHNIKR</sequence>
<feature type="transmembrane region" description="Helical" evidence="3">
    <location>
        <begin position="568"/>
        <end position="590"/>
    </location>
</feature>
<feature type="transmembrane region" description="Helical" evidence="3">
    <location>
        <begin position="329"/>
        <end position="351"/>
    </location>
</feature>
<dbReference type="AlphaFoldDB" id="A0A893DCJ0"/>
<feature type="transmembrane region" description="Helical" evidence="3">
    <location>
        <begin position="396"/>
        <end position="415"/>
    </location>
</feature>
<evidence type="ECO:0000256" key="2">
    <source>
        <dbReference type="ARBA" id="ARBA00022748"/>
    </source>
</evidence>
<keyword evidence="2" id="KW-0201">Cytochrome c-type biogenesis</keyword>
<feature type="transmembrane region" description="Helical" evidence="3">
    <location>
        <begin position="363"/>
        <end position="389"/>
    </location>
</feature>
<dbReference type="PANTHER" id="PTHR43653">
    <property type="entry name" value="CYTOCHROME C ASSEMBLY PROTEIN-RELATED"/>
    <property type="match status" value="1"/>
</dbReference>
<feature type="transmembrane region" description="Helical" evidence="3">
    <location>
        <begin position="36"/>
        <end position="53"/>
    </location>
</feature>
<feature type="transmembrane region" description="Helical" evidence="3">
    <location>
        <begin position="231"/>
        <end position="249"/>
    </location>
</feature>
<reference evidence="6" key="1">
    <citation type="journal article" date="2021" name="J. Eukaryot. Microbiol.">
        <title>Description of Imasa heleensis, gen. nov., sp. nov. (Imasidae, fam. nov.), a Deep-Branching Marine Malawimonad and Possible Key Taxon in Understanding Early Eukaryotic Evolution.</title>
        <authorList>
            <person name="Heiss A.A."/>
            <person name="Warring S.D."/>
            <person name="Lukacs K."/>
            <person name="Favate J."/>
            <person name="Yang A."/>
            <person name="Gyaltshen Y."/>
            <person name="Filardi C."/>
            <person name="Simpson A.G.B."/>
            <person name="Kim E."/>
        </authorList>
    </citation>
    <scope>NUCLEOTIDE SEQUENCE</scope>
</reference>
<feature type="transmembrane region" description="Helical" evidence="3">
    <location>
        <begin position="165"/>
        <end position="186"/>
    </location>
</feature>
<evidence type="ECO:0000313" key="6">
    <source>
        <dbReference type="EMBL" id="QRR29752.1"/>
    </source>
</evidence>
<feature type="domain" description="Cytochrome c assembly protein" evidence="4">
    <location>
        <begin position="80"/>
        <end position="283"/>
    </location>
</feature>
<feature type="transmembrane region" description="Helical" evidence="3">
    <location>
        <begin position="87"/>
        <end position="103"/>
    </location>
</feature>
<dbReference type="GO" id="GO:0016020">
    <property type="term" value="C:membrane"/>
    <property type="evidence" value="ECO:0007669"/>
    <property type="project" value="InterPro"/>
</dbReference>
<keyword evidence="6" id="KW-0456">Lyase</keyword>
<comment type="similarity">
    <text evidence="1">Belongs to the CcmF/CycK/Ccl1/NrfE/CcsA family.</text>
</comment>
<dbReference type="GO" id="GO:0017004">
    <property type="term" value="P:cytochrome complex assembly"/>
    <property type="evidence" value="ECO:0007669"/>
    <property type="project" value="UniProtKB-KW"/>
</dbReference>
<dbReference type="EMBL" id="MT246538">
    <property type="protein sequence ID" value="QRR29752.1"/>
    <property type="molecule type" value="Genomic_DNA"/>
</dbReference>
<dbReference type="RefSeq" id="YP_010165739.1">
    <property type="nucleotide sequence ID" value="NC_057511.1"/>
</dbReference>
<geneLocation type="mitochondrion" evidence="6"/>
<dbReference type="GO" id="GO:0015232">
    <property type="term" value="F:heme transmembrane transporter activity"/>
    <property type="evidence" value="ECO:0007669"/>
    <property type="project" value="InterPro"/>
</dbReference>
<feature type="transmembrane region" description="Helical" evidence="3">
    <location>
        <begin position="6"/>
        <end position="24"/>
    </location>
</feature>
<dbReference type="Pfam" id="PF16327">
    <property type="entry name" value="CcmF_C"/>
    <property type="match status" value="1"/>
</dbReference>
<feature type="transmembrane region" description="Helical" evidence="3">
    <location>
        <begin position="454"/>
        <end position="472"/>
    </location>
</feature>
<keyword evidence="3" id="KW-1133">Transmembrane helix</keyword>
<feature type="domain" description="Cytochrome c-type biogenesis protein CcmF C-terminal" evidence="5">
    <location>
        <begin position="332"/>
        <end position="587"/>
    </location>
</feature>
<evidence type="ECO:0000259" key="5">
    <source>
        <dbReference type="Pfam" id="PF16327"/>
    </source>
</evidence>
<dbReference type="PRINTS" id="PR01410">
    <property type="entry name" value="CCBIOGENESIS"/>
</dbReference>
<evidence type="ECO:0000256" key="3">
    <source>
        <dbReference type="SAM" id="Phobius"/>
    </source>
</evidence>
<accession>A0A893DCJ0</accession>
<dbReference type="InterPro" id="IPR003567">
    <property type="entry name" value="Cyt_c_biogenesis"/>
</dbReference>
<evidence type="ECO:0000259" key="4">
    <source>
        <dbReference type="Pfam" id="PF01578"/>
    </source>
</evidence>
<evidence type="ECO:0000256" key="1">
    <source>
        <dbReference type="ARBA" id="ARBA00009186"/>
    </source>
</evidence>
<feature type="transmembrane region" description="Helical" evidence="3">
    <location>
        <begin position="298"/>
        <end position="317"/>
    </location>
</feature>
<dbReference type="GeneID" id="67270330"/>
<proteinExistence type="inferred from homology"/>
<feature type="transmembrane region" description="Helical" evidence="3">
    <location>
        <begin position="198"/>
        <end position="219"/>
    </location>
</feature>
<feature type="transmembrane region" description="Helical" evidence="3">
    <location>
        <begin position="115"/>
        <end position="132"/>
    </location>
</feature>
<keyword evidence="6" id="KW-0496">Mitochondrion</keyword>
<dbReference type="GO" id="GO:0020037">
    <property type="term" value="F:heme binding"/>
    <property type="evidence" value="ECO:0007669"/>
    <property type="project" value="InterPro"/>
</dbReference>
<dbReference type="InterPro" id="IPR002541">
    <property type="entry name" value="Cyt_c_assembly"/>
</dbReference>
<dbReference type="Pfam" id="PF01578">
    <property type="entry name" value="Cytochrom_C_asm"/>
    <property type="match status" value="1"/>
</dbReference>